<dbReference type="Proteomes" id="UP000048289">
    <property type="component" value="Unassembled WGS sequence"/>
</dbReference>
<feature type="compositionally biased region" description="Basic and acidic residues" evidence="1">
    <location>
        <begin position="106"/>
        <end position="123"/>
    </location>
</feature>
<reference evidence="4" key="2">
    <citation type="submission" date="2015-03" db="EMBL/GenBank/DDBJ databases">
        <authorList>
            <consortium name="Pathogen Informatics"/>
            <person name="Murphy D."/>
        </authorList>
    </citation>
    <scope>NUCLEOTIDE SEQUENCE</scope>
    <source>
        <strain evidence="4">N09902308</strain>
    </source>
</reference>
<organism evidence="2 7">
    <name type="scientific">Mycobacterium tuberculosis</name>
    <dbReference type="NCBI Taxonomy" id="1773"/>
    <lineage>
        <taxon>Bacteria</taxon>
        <taxon>Bacillati</taxon>
        <taxon>Actinomycetota</taxon>
        <taxon>Actinomycetes</taxon>
        <taxon>Mycobacteriales</taxon>
        <taxon>Mycobacteriaceae</taxon>
        <taxon>Mycobacterium</taxon>
        <taxon>Mycobacterium tuberculosis complex</taxon>
    </lineage>
</organism>
<sequence length="123" mass="13542">MKQRQPGETQTICCAGDGQSRSENDVSGAPVHRVERGFAILADMAGFLIAADQEDRVVCTGSNGKCREDIDHKSRKADHSVVSKKGNGATRRAESNKHHGKNQQRGGDRAIDEQQQHGDYRER</sequence>
<evidence type="ECO:0000313" key="7">
    <source>
        <dbReference type="Proteomes" id="UP000048289"/>
    </source>
</evidence>
<gene>
    <name evidence="3" type="ORF">ERS007657_00147</name>
    <name evidence="2" type="ORF">ERS007681_02541</name>
    <name evidence="4" type="ORF">ERS007739_00090</name>
</gene>
<dbReference type="EMBL" id="CGCX01000028">
    <property type="protein sequence ID" value="CFR65115.1"/>
    <property type="molecule type" value="Genomic_DNA"/>
</dbReference>
<accession>A0A654TAU1</accession>
<feature type="region of interest" description="Disordered" evidence="1">
    <location>
        <begin position="1"/>
        <end position="29"/>
    </location>
</feature>
<feature type="compositionally biased region" description="Basic and acidic residues" evidence="1">
    <location>
        <begin position="65"/>
        <end position="81"/>
    </location>
</feature>
<name>A0A654TAU1_MYCTX</name>
<feature type="compositionally biased region" description="Polar residues" evidence="1">
    <location>
        <begin position="1"/>
        <end position="12"/>
    </location>
</feature>
<dbReference type="EMBL" id="CSBK01000019">
    <property type="protein sequence ID" value="COW79597.1"/>
    <property type="molecule type" value="Genomic_DNA"/>
</dbReference>
<reference evidence="5 6" key="1">
    <citation type="submission" date="2015-03" db="EMBL/GenBank/DDBJ databases">
        <authorList>
            <consortium name="Pathogen Informatics"/>
        </authorList>
    </citation>
    <scope>NUCLEOTIDE SEQUENCE [LARGE SCALE GENOMIC DNA]</scope>
    <source>
        <strain evidence="3 6">C09601061</strain>
        <strain evidence="2 7">G09901357</strain>
        <strain evidence="5">N09902308</strain>
    </source>
</reference>
<evidence type="ECO:0000313" key="2">
    <source>
        <dbReference type="EMBL" id="CFE40521.1"/>
    </source>
</evidence>
<evidence type="ECO:0000313" key="4">
    <source>
        <dbReference type="EMBL" id="COW79597.1"/>
    </source>
</evidence>
<evidence type="ECO:0000313" key="5">
    <source>
        <dbReference type="Proteomes" id="UP000039021"/>
    </source>
</evidence>
<evidence type="ECO:0000256" key="1">
    <source>
        <dbReference type="SAM" id="MobiDB-lite"/>
    </source>
</evidence>
<evidence type="ECO:0000313" key="3">
    <source>
        <dbReference type="EMBL" id="CFR65115.1"/>
    </source>
</evidence>
<evidence type="ECO:0000313" key="6">
    <source>
        <dbReference type="Proteomes" id="UP000046680"/>
    </source>
</evidence>
<dbReference type="AlphaFoldDB" id="A0A654TAU1"/>
<dbReference type="EMBL" id="CFOE01000345">
    <property type="protein sequence ID" value="CFE40521.1"/>
    <property type="molecule type" value="Genomic_DNA"/>
</dbReference>
<proteinExistence type="predicted"/>
<dbReference type="Proteomes" id="UP000039021">
    <property type="component" value="Unassembled WGS sequence"/>
</dbReference>
<dbReference type="Proteomes" id="UP000046680">
    <property type="component" value="Unassembled WGS sequence"/>
</dbReference>
<protein>
    <submittedName>
        <fullName evidence="2">Uncharacterized protein</fullName>
    </submittedName>
</protein>
<feature type="region of interest" description="Disordered" evidence="1">
    <location>
        <begin position="62"/>
        <end position="123"/>
    </location>
</feature>